<dbReference type="EMBL" id="MU274910">
    <property type="protein sequence ID" value="KAI0089695.1"/>
    <property type="molecule type" value="Genomic_DNA"/>
</dbReference>
<accession>A0ACB8U6V7</accession>
<proteinExistence type="predicted"/>
<evidence type="ECO:0000313" key="2">
    <source>
        <dbReference type="Proteomes" id="UP001055072"/>
    </source>
</evidence>
<comment type="caution">
    <text evidence="1">The sequence shown here is derived from an EMBL/GenBank/DDBJ whole genome shotgun (WGS) entry which is preliminary data.</text>
</comment>
<protein>
    <submittedName>
        <fullName evidence="1">Uncharacterized protein</fullName>
    </submittedName>
</protein>
<sequence>MFCIFLLFVVGRVVARLYHVSISISVQPSCVDHDKIEPLWPLTHSLPRIGVLNSTTMSTPHSKPWKVFYYILGTHAPPRVIQIDPNRYVAYLVREIRRASGTRGDFCVELFKVDRKVFDNEPNEIEEEASKLLKDSKPGSLRTVYSVEEAFGGCEGEAYVVVRARRGLIARLNEEVSKLSEKQKAIYDLRETVASVARSRLSPSTSARLSTSRWNQQNTEPDAIYNGRPIDLLQPPIALWHPVFSKFRRLMSIPAETLEFSHGELDRARRFVVASSENYDDDHERCSQLSDNSPFARSGCFAERWMLDGEVTSDGGTSTSVNVPYAESVEVFSCFVEVRNEVGVGSLDPMMQAQCTYRAMCSSRQFKPIRMRSCCPCFLVAIAGAHIFVSGAVFSDRLVCEPLLDGSILLGPHFSSGTTDWGVSVGIQRIAHLVSTLEECISDVENHYQGLDLQLYSPVDQSPWAPHFRHFTTRKTRNVTLEYIERIPQEDTEKALFKAFATPETSSSSIVVVKFTAKYNADAHVRLAELGLAPRVWFCERVESVGGWYVVVMDYVESREVDAIGEYPGAVQALRRAVRVLHDEDLVFGDLREPNVLVTEDGASAMLVDFDWCGKVGEARYPNDINLDGISWHADVCLGGKMEKEHDRWCFRAMTGEEIESETSS</sequence>
<reference evidence="1" key="1">
    <citation type="journal article" date="2021" name="Environ. Microbiol.">
        <title>Gene family expansions and transcriptome signatures uncover fungal adaptations to wood decay.</title>
        <authorList>
            <person name="Hage H."/>
            <person name="Miyauchi S."/>
            <person name="Viragh M."/>
            <person name="Drula E."/>
            <person name="Min B."/>
            <person name="Chaduli D."/>
            <person name="Navarro D."/>
            <person name="Favel A."/>
            <person name="Norest M."/>
            <person name="Lesage-Meessen L."/>
            <person name="Balint B."/>
            <person name="Merenyi Z."/>
            <person name="de Eugenio L."/>
            <person name="Morin E."/>
            <person name="Martinez A.T."/>
            <person name="Baldrian P."/>
            <person name="Stursova M."/>
            <person name="Martinez M.J."/>
            <person name="Novotny C."/>
            <person name="Magnuson J.K."/>
            <person name="Spatafora J.W."/>
            <person name="Maurice S."/>
            <person name="Pangilinan J."/>
            <person name="Andreopoulos W."/>
            <person name="LaButti K."/>
            <person name="Hundley H."/>
            <person name="Na H."/>
            <person name="Kuo A."/>
            <person name="Barry K."/>
            <person name="Lipzen A."/>
            <person name="Henrissat B."/>
            <person name="Riley R."/>
            <person name="Ahrendt S."/>
            <person name="Nagy L.G."/>
            <person name="Grigoriev I.V."/>
            <person name="Martin F."/>
            <person name="Rosso M.N."/>
        </authorList>
    </citation>
    <scope>NUCLEOTIDE SEQUENCE</scope>
    <source>
        <strain evidence="1">CBS 384.51</strain>
    </source>
</reference>
<organism evidence="1 2">
    <name type="scientific">Irpex rosettiformis</name>
    <dbReference type="NCBI Taxonomy" id="378272"/>
    <lineage>
        <taxon>Eukaryota</taxon>
        <taxon>Fungi</taxon>
        <taxon>Dikarya</taxon>
        <taxon>Basidiomycota</taxon>
        <taxon>Agaricomycotina</taxon>
        <taxon>Agaricomycetes</taxon>
        <taxon>Polyporales</taxon>
        <taxon>Irpicaceae</taxon>
        <taxon>Irpex</taxon>
    </lineage>
</organism>
<dbReference type="Proteomes" id="UP001055072">
    <property type="component" value="Unassembled WGS sequence"/>
</dbReference>
<gene>
    <name evidence="1" type="ORF">BDY19DRAFT_119915</name>
</gene>
<evidence type="ECO:0000313" key="1">
    <source>
        <dbReference type="EMBL" id="KAI0089695.1"/>
    </source>
</evidence>
<keyword evidence="2" id="KW-1185">Reference proteome</keyword>
<name>A0ACB8U6V7_9APHY</name>